<evidence type="ECO:0000256" key="1">
    <source>
        <dbReference type="SAM" id="MobiDB-lite"/>
    </source>
</evidence>
<protein>
    <submittedName>
        <fullName evidence="2">Uncharacterized protein</fullName>
    </submittedName>
</protein>
<accession>A0A6C0EJC1</accession>
<feature type="compositionally biased region" description="Polar residues" evidence="1">
    <location>
        <begin position="115"/>
        <end position="125"/>
    </location>
</feature>
<dbReference type="EMBL" id="MN739823">
    <property type="protein sequence ID" value="QHT27475.1"/>
    <property type="molecule type" value="Genomic_DNA"/>
</dbReference>
<evidence type="ECO:0000313" key="2">
    <source>
        <dbReference type="EMBL" id="QHT27475.1"/>
    </source>
</evidence>
<reference evidence="2" key="1">
    <citation type="journal article" date="2020" name="Nature">
        <title>Giant virus diversity and host interactions through global metagenomics.</title>
        <authorList>
            <person name="Schulz F."/>
            <person name="Roux S."/>
            <person name="Paez-Espino D."/>
            <person name="Jungbluth S."/>
            <person name="Walsh D.A."/>
            <person name="Denef V.J."/>
            <person name="McMahon K.D."/>
            <person name="Konstantinidis K.T."/>
            <person name="Eloe-Fadrosh E.A."/>
            <person name="Kyrpides N.C."/>
            <person name="Woyke T."/>
        </authorList>
    </citation>
    <scope>NUCLEOTIDE SEQUENCE</scope>
    <source>
        <strain evidence="2">GVMAG-M-3300023179-33</strain>
    </source>
</reference>
<dbReference type="AlphaFoldDB" id="A0A6C0EJC1"/>
<proteinExistence type="predicted"/>
<feature type="region of interest" description="Disordered" evidence="1">
    <location>
        <begin position="79"/>
        <end position="133"/>
    </location>
</feature>
<feature type="compositionally biased region" description="Acidic residues" evidence="1">
    <location>
        <begin position="79"/>
        <end position="111"/>
    </location>
</feature>
<sequence>MTTKELNRRNRYKWSVNEILSLQREYELQELTIQEIAFLHRRSAFAILHKLEKEQIINNFNEARGYEQLNFWDDEYNVEVDDEEEEEEEEEEEDNDDNDDDNDDDSDDSDDHVEYNNNLSLQKPTSYDDEDNDDKNIVYFEDALIKKIEENSNAFITEPLQDTNNTTNNLKNTYDNKELFYIVYKLIGRIENLEHKLSEIENTNANSFLTFIKNWFIEKRLC</sequence>
<organism evidence="2">
    <name type="scientific">viral metagenome</name>
    <dbReference type="NCBI Taxonomy" id="1070528"/>
    <lineage>
        <taxon>unclassified sequences</taxon>
        <taxon>metagenomes</taxon>
        <taxon>organismal metagenomes</taxon>
    </lineage>
</organism>
<name>A0A6C0EJC1_9ZZZZ</name>